<evidence type="ECO:0000313" key="2">
    <source>
        <dbReference type="EMBL" id="KAJ5617308.1"/>
    </source>
</evidence>
<comment type="caution">
    <text evidence="2">The sequence shown here is derived from an EMBL/GenBank/DDBJ whole genome shotgun (WGS) entry which is preliminary data.</text>
</comment>
<dbReference type="Proteomes" id="UP001213799">
    <property type="component" value="Unassembled WGS sequence"/>
</dbReference>
<dbReference type="AlphaFoldDB" id="A0AAD6H7S5"/>
<feature type="compositionally biased region" description="Polar residues" evidence="1">
    <location>
        <begin position="1"/>
        <end position="11"/>
    </location>
</feature>
<sequence>MSCLQANQQPGVASKSDSDVNGFSPTAHPFAPHVPPPFNHHFTSAAMLSTSPHVNSCAQTYNKTCLPHIPSQQPSMPSPAPSTLNENRNQDINTNIGPYTTPTTRSSSQNVITYSKAQRRSSYRLILAAKIQPINSGHRRIKLYSQKTTS</sequence>
<accession>A0AAD6H7S5</accession>
<reference evidence="2" key="1">
    <citation type="journal article" date="2023" name="IMA Fungus">
        <title>Comparative genomic study of the Penicillium genus elucidates a diverse pangenome and 15 lateral gene transfer events.</title>
        <authorList>
            <person name="Petersen C."/>
            <person name="Sorensen T."/>
            <person name="Nielsen M.R."/>
            <person name="Sondergaard T.E."/>
            <person name="Sorensen J.L."/>
            <person name="Fitzpatrick D.A."/>
            <person name="Frisvad J.C."/>
            <person name="Nielsen K.L."/>
        </authorList>
    </citation>
    <scope>NUCLEOTIDE SEQUENCE</scope>
    <source>
        <strain evidence="2">IBT 12815</strain>
    </source>
</reference>
<protein>
    <submittedName>
        <fullName evidence="2">Uncharacterized protein</fullName>
    </submittedName>
</protein>
<gene>
    <name evidence="2" type="ORF">N7537_002422</name>
</gene>
<feature type="region of interest" description="Disordered" evidence="1">
    <location>
        <begin position="1"/>
        <end position="28"/>
    </location>
</feature>
<dbReference type="GeneID" id="81583722"/>
<dbReference type="EMBL" id="JAQJAE010000001">
    <property type="protein sequence ID" value="KAJ5617308.1"/>
    <property type="molecule type" value="Genomic_DNA"/>
</dbReference>
<proteinExistence type="predicted"/>
<name>A0AAD6H7S5_9EURO</name>
<evidence type="ECO:0000313" key="3">
    <source>
        <dbReference type="Proteomes" id="UP001213799"/>
    </source>
</evidence>
<keyword evidence="3" id="KW-1185">Reference proteome</keyword>
<feature type="region of interest" description="Disordered" evidence="1">
    <location>
        <begin position="68"/>
        <end position="111"/>
    </location>
</feature>
<reference evidence="2" key="2">
    <citation type="submission" date="2023-01" db="EMBL/GenBank/DDBJ databases">
        <authorList>
            <person name="Petersen C."/>
        </authorList>
    </citation>
    <scope>NUCLEOTIDE SEQUENCE</scope>
    <source>
        <strain evidence="2">IBT 12815</strain>
    </source>
</reference>
<feature type="compositionally biased region" description="Polar residues" evidence="1">
    <location>
        <begin position="83"/>
        <end position="111"/>
    </location>
</feature>
<evidence type="ECO:0000256" key="1">
    <source>
        <dbReference type="SAM" id="MobiDB-lite"/>
    </source>
</evidence>
<organism evidence="2 3">
    <name type="scientific">Penicillium hordei</name>
    <dbReference type="NCBI Taxonomy" id="40994"/>
    <lineage>
        <taxon>Eukaryota</taxon>
        <taxon>Fungi</taxon>
        <taxon>Dikarya</taxon>
        <taxon>Ascomycota</taxon>
        <taxon>Pezizomycotina</taxon>
        <taxon>Eurotiomycetes</taxon>
        <taxon>Eurotiomycetidae</taxon>
        <taxon>Eurotiales</taxon>
        <taxon>Aspergillaceae</taxon>
        <taxon>Penicillium</taxon>
    </lineage>
</organism>
<dbReference type="RefSeq" id="XP_056758475.1">
    <property type="nucleotide sequence ID" value="XM_056893480.1"/>
</dbReference>